<evidence type="ECO:0000313" key="2">
    <source>
        <dbReference type="Proteomes" id="UP000006315"/>
    </source>
</evidence>
<dbReference type="EMBL" id="AJLR01000151">
    <property type="protein sequence ID" value="EKN62893.1"/>
    <property type="molecule type" value="Genomic_DNA"/>
</dbReference>
<proteinExistence type="predicted"/>
<dbReference type="AlphaFoldDB" id="K6D4B0"/>
<name>K6D4B0_SCHAZ</name>
<organism evidence="1 2">
    <name type="scientific">Schinkia azotoformans LMG 9581</name>
    <dbReference type="NCBI Taxonomy" id="1131731"/>
    <lineage>
        <taxon>Bacteria</taxon>
        <taxon>Bacillati</taxon>
        <taxon>Bacillota</taxon>
        <taxon>Bacilli</taxon>
        <taxon>Bacillales</taxon>
        <taxon>Bacillaceae</taxon>
        <taxon>Calidifontibacillus/Schinkia group</taxon>
        <taxon>Schinkia</taxon>
    </lineage>
</organism>
<sequence length="135" mass="15982">MVFANESMTQEEIACFEVKAIKNPGNRLSTLRPSIWTIDRENNVFLVWGLQEREEPHDYYFLLSWKDTPIPVKLGESWVTGSPRIWELRYIKIPVNLKEKRDEIIQSLKDALKVYAFNGVPDWPHNKTTKVQFRF</sequence>
<protein>
    <submittedName>
        <fullName evidence="1">Uncharacterized protein</fullName>
    </submittedName>
</protein>
<evidence type="ECO:0000313" key="1">
    <source>
        <dbReference type="EMBL" id="EKN62893.1"/>
    </source>
</evidence>
<dbReference type="PATRIC" id="fig|1131731.3.peg.4088"/>
<dbReference type="Proteomes" id="UP000006315">
    <property type="component" value="Unassembled WGS sequence"/>
</dbReference>
<gene>
    <name evidence="1" type="ORF">BAZO_20048</name>
</gene>
<keyword evidence="2" id="KW-1185">Reference proteome</keyword>
<comment type="caution">
    <text evidence="1">The sequence shown here is derived from an EMBL/GenBank/DDBJ whole genome shotgun (WGS) entry which is preliminary data.</text>
</comment>
<accession>K6D4B0</accession>
<dbReference type="RefSeq" id="WP_003333250.1">
    <property type="nucleotide sequence ID" value="NZ_AJLR01000151.1"/>
</dbReference>
<reference evidence="1 2" key="1">
    <citation type="journal article" date="2012" name="Front. Microbiol.">
        <title>Redundancy and modularity in membrane-associated dissimilatory nitrate reduction in Bacillus.</title>
        <authorList>
            <person name="Heylen K."/>
            <person name="Keltjens J."/>
        </authorList>
    </citation>
    <scope>NUCLEOTIDE SEQUENCE [LARGE SCALE GENOMIC DNA]</scope>
    <source>
        <strain evidence="1 2">LMG 9581</strain>
    </source>
</reference>